<feature type="transmembrane region" description="Helical" evidence="1">
    <location>
        <begin position="67"/>
        <end position="84"/>
    </location>
</feature>
<evidence type="ECO:0000313" key="2">
    <source>
        <dbReference type="EMBL" id="OMJ67973.1"/>
    </source>
</evidence>
<dbReference type="AlphaFoldDB" id="A0A1R2ATW9"/>
<keyword evidence="1" id="KW-0812">Transmembrane</keyword>
<feature type="transmembrane region" description="Helical" evidence="1">
    <location>
        <begin position="41"/>
        <end position="61"/>
    </location>
</feature>
<evidence type="ECO:0008006" key="4">
    <source>
        <dbReference type="Google" id="ProtNLM"/>
    </source>
</evidence>
<keyword evidence="1" id="KW-1133">Transmembrane helix</keyword>
<dbReference type="EMBL" id="MPUH01001406">
    <property type="protein sequence ID" value="OMJ67973.1"/>
    <property type="molecule type" value="Genomic_DNA"/>
</dbReference>
<comment type="caution">
    <text evidence="2">The sequence shown here is derived from an EMBL/GenBank/DDBJ whole genome shotgun (WGS) entry which is preliminary data.</text>
</comment>
<keyword evidence="3" id="KW-1185">Reference proteome</keyword>
<evidence type="ECO:0000313" key="3">
    <source>
        <dbReference type="Proteomes" id="UP000187209"/>
    </source>
</evidence>
<keyword evidence="1" id="KW-0472">Membrane</keyword>
<reference evidence="2 3" key="1">
    <citation type="submission" date="2016-11" db="EMBL/GenBank/DDBJ databases">
        <title>The macronuclear genome of Stentor coeruleus: a giant cell with tiny introns.</title>
        <authorList>
            <person name="Slabodnick M."/>
            <person name="Ruby J.G."/>
            <person name="Reiff S.B."/>
            <person name="Swart E.C."/>
            <person name="Gosai S."/>
            <person name="Prabakaran S."/>
            <person name="Witkowska E."/>
            <person name="Larue G.E."/>
            <person name="Fisher S."/>
            <person name="Freeman R.M."/>
            <person name="Gunawardena J."/>
            <person name="Chu W."/>
            <person name="Stover N.A."/>
            <person name="Gregory B.D."/>
            <person name="Nowacki M."/>
            <person name="Derisi J."/>
            <person name="Roy S.W."/>
            <person name="Marshall W.F."/>
            <person name="Sood P."/>
        </authorList>
    </citation>
    <scope>NUCLEOTIDE SEQUENCE [LARGE SCALE GENOMIC DNA]</scope>
    <source>
        <strain evidence="2">WM001</strain>
    </source>
</reference>
<accession>A0A1R2ATW9</accession>
<sequence>MKKEKNSKSEDIFKAYNLWPGKSKFFCKGKVMMGPNIRRSICSFSMILIPEILFLCTTGRYFSHKPMIIIVSFLLYCLSLYFHIKVSTSDPGYIPKQLPPFAKGPNGAPTLVKAMLQNPRKECALHKSYVEISFNGRMLKMKYCSACKI</sequence>
<proteinExistence type="predicted"/>
<protein>
    <recommendedName>
        <fullName evidence="4">Palmitoyltransferase</fullName>
    </recommendedName>
</protein>
<evidence type="ECO:0000256" key="1">
    <source>
        <dbReference type="SAM" id="Phobius"/>
    </source>
</evidence>
<organism evidence="2 3">
    <name type="scientific">Stentor coeruleus</name>
    <dbReference type="NCBI Taxonomy" id="5963"/>
    <lineage>
        <taxon>Eukaryota</taxon>
        <taxon>Sar</taxon>
        <taxon>Alveolata</taxon>
        <taxon>Ciliophora</taxon>
        <taxon>Postciliodesmatophora</taxon>
        <taxon>Heterotrichea</taxon>
        <taxon>Heterotrichida</taxon>
        <taxon>Stentoridae</taxon>
        <taxon>Stentor</taxon>
    </lineage>
</organism>
<dbReference type="Proteomes" id="UP000187209">
    <property type="component" value="Unassembled WGS sequence"/>
</dbReference>
<name>A0A1R2ATW9_9CILI</name>
<gene>
    <name evidence="2" type="ORF">SteCoe_34711</name>
</gene>
<dbReference type="OrthoDB" id="9909019at2759"/>